<sequence>MTKYVGAIATSGVPLNTKKCPACEADTIESIPLEKSAFQKPPMRATRPITTVCQTCKTDFGGSELIIKTAEQVAKGLDATDLSDEAIFRRIANPKPLPKVFDPVSLEAVVTSRTLVNYQHHHWFHCKSCFKVTRRTPKGNGCRMFMPKEACTDTKWTNDNRIEMQRAPGNEYVNTYVPIVNALFKCNHDIKFLGAGEGIKLNEFY</sequence>
<name>A0A9W6X5N0_9STRA</name>
<gene>
    <name evidence="1" type="ORF">Pfra01_000750800</name>
</gene>
<evidence type="ECO:0000313" key="1">
    <source>
        <dbReference type="EMBL" id="GMF32028.1"/>
    </source>
</evidence>
<accession>A0A9W6X5N0</accession>
<evidence type="ECO:0000313" key="2">
    <source>
        <dbReference type="Proteomes" id="UP001165121"/>
    </source>
</evidence>
<keyword evidence="2" id="KW-1185">Reference proteome</keyword>
<organism evidence="1 2">
    <name type="scientific">Phytophthora fragariaefolia</name>
    <dbReference type="NCBI Taxonomy" id="1490495"/>
    <lineage>
        <taxon>Eukaryota</taxon>
        <taxon>Sar</taxon>
        <taxon>Stramenopiles</taxon>
        <taxon>Oomycota</taxon>
        <taxon>Peronosporomycetes</taxon>
        <taxon>Peronosporales</taxon>
        <taxon>Peronosporaceae</taxon>
        <taxon>Phytophthora</taxon>
    </lineage>
</organism>
<protein>
    <submittedName>
        <fullName evidence="1">Unnamed protein product</fullName>
    </submittedName>
</protein>
<comment type="caution">
    <text evidence="1">The sequence shown here is derived from an EMBL/GenBank/DDBJ whole genome shotgun (WGS) entry which is preliminary data.</text>
</comment>
<dbReference type="OrthoDB" id="129017at2759"/>
<reference evidence="1" key="1">
    <citation type="submission" date="2023-04" db="EMBL/GenBank/DDBJ databases">
        <title>Phytophthora fragariaefolia NBRC 109709.</title>
        <authorList>
            <person name="Ichikawa N."/>
            <person name="Sato H."/>
            <person name="Tonouchi N."/>
        </authorList>
    </citation>
    <scope>NUCLEOTIDE SEQUENCE</scope>
    <source>
        <strain evidence="1">NBRC 109709</strain>
    </source>
</reference>
<proteinExistence type="predicted"/>
<dbReference type="AlphaFoldDB" id="A0A9W6X5N0"/>
<dbReference type="Proteomes" id="UP001165121">
    <property type="component" value="Unassembled WGS sequence"/>
</dbReference>
<dbReference type="EMBL" id="BSXT01000664">
    <property type="protein sequence ID" value="GMF32028.1"/>
    <property type="molecule type" value="Genomic_DNA"/>
</dbReference>